<reference evidence="1 2" key="1">
    <citation type="journal article" date="2021" name="Nat. Commun.">
        <title>Genetic determinants of endophytism in the Arabidopsis root mycobiome.</title>
        <authorList>
            <person name="Mesny F."/>
            <person name="Miyauchi S."/>
            <person name="Thiergart T."/>
            <person name="Pickel B."/>
            <person name="Atanasova L."/>
            <person name="Karlsson M."/>
            <person name="Huettel B."/>
            <person name="Barry K.W."/>
            <person name="Haridas S."/>
            <person name="Chen C."/>
            <person name="Bauer D."/>
            <person name="Andreopoulos W."/>
            <person name="Pangilinan J."/>
            <person name="LaButti K."/>
            <person name="Riley R."/>
            <person name="Lipzen A."/>
            <person name="Clum A."/>
            <person name="Drula E."/>
            <person name="Henrissat B."/>
            <person name="Kohler A."/>
            <person name="Grigoriev I.V."/>
            <person name="Martin F.M."/>
            <person name="Hacquard S."/>
        </authorList>
    </citation>
    <scope>NUCLEOTIDE SEQUENCE [LARGE SCALE GENOMIC DNA]</scope>
    <source>
        <strain evidence="1 2">MPI-SDFR-AT-0079</strain>
    </source>
</reference>
<evidence type="ECO:0000313" key="2">
    <source>
        <dbReference type="Proteomes" id="UP000724584"/>
    </source>
</evidence>
<dbReference type="Proteomes" id="UP000724584">
    <property type="component" value="Unassembled WGS sequence"/>
</dbReference>
<sequence>MGKTQLAIAYMKRHRNDHPASIWLNKTSLNQSFRGAAVRILHEHPDLSYMQAAVSDKDGDASLAVRRWLDEPTNGRWLLIYDNHDHPKMGGDTVEAPVGDSISGSSGRHGEADQPEPEGYDIRPYLPDTDHGAVILTTRSSTAQIGELLRLEKLRKTEDSLRILETTSGRTGIQDDAAAVALARKLDGLPLTVSTAGTYVTQVSTSWGQYFQDYESAWGQSQKLSPQLLTSENRAMYSTWNISFASIRRQGEPAAMLLRLWAFFGNEDLWYELLRRGGETQNDGESAEVPGALGRLYANQGRYKEAEAMFDRALEGKEKAWGPDHTSTLSAIYNLGLLYRNQGRYKEAEAMYKRALKGEEMAWGPEHMSTLSTVDNLGSIYKDQGRYNEAEAMLERALESKEKVCGPEHISTLTTVNNLAILYVGQGRYREAEALYQRALEGYGKVQGPEHISMAKIFNNLGNLYAKQGRYEEAEALLKQALERNEEVWGPEHESTLSTVSNLCHVYIYQQRYTEAEALYDRALEGYEEVLGLDHPSTLITFGRLADLYGKQKRYEDAEVIYKRVLEGQEKLYGVGHISTLAAVHNLGNLYLKQGRPEAEAMIKRALEGMEKGDLRRP</sequence>
<keyword evidence="2" id="KW-1185">Reference proteome</keyword>
<comment type="caution">
    <text evidence="1">The sequence shown here is derived from an EMBL/GenBank/DDBJ whole genome shotgun (WGS) entry which is preliminary data.</text>
</comment>
<evidence type="ECO:0000313" key="1">
    <source>
        <dbReference type="EMBL" id="KAH6623745.1"/>
    </source>
</evidence>
<accession>A0ACB7NZH1</accession>
<protein>
    <submittedName>
        <fullName evidence="1">Uncharacterized protein</fullName>
    </submittedName>
</protein>
<organism evidence="1 2">
    <name type="scientific">Chaetomium tenue</name>
    <dbReference type="NCBI Taxonomy" id="1854479"/>
    <lineage>
        <taxon>Eukaryota</taxon>
        <taxon>Fungi</taxon>
        <taxon>Dikarya</taxon>
        <taxon>Ascomycota</taxon>
        <taxon>Pezizomycotina</taxon>
        <taxon>Sordariomycetes</taxon>
        <taxon>Sordariomycetidae</taxon>
        <taxon>Sordariales</taxon>
        <taxon>Chaetomiaceae</taxon>
        <taxon>Chaetomium</taxon>
    </lineage>
</organism>
<gene>
    <name evidence="1" type="ORF">F5144DRAFT_633030</name>
</gene>
<name>A0ACB7NZH1_9PEZI</name>
<dbReference type="EMBL" id="JAGIZQ010000006">
    <property type="protein sequence ID" value="KAH6623745.1"/>
    <property type="molecule type" value="Genomic_DNA"/>
</dbReference>
<proteinExistence type="predicted"/>